<gene>
    <name evidence="2" type="ORF">LOTGIDRAFT_157391</name>
</gene>
<dbReference type="PANTHER" id="PTHR14740">
    <property type="entry name" value="CASPASE ACTIVITY AND APOPTOSIS INHIBITOR 1"/>
    <property type="match status" value="1"/>
</dbReference>
<accession>V4B5E3</accession>
<dbReference type="GO" id="GO:0042981">
    <property type="term" value="P:regulation of apoptotic process"/>
    <property type="evidence" value="ECO:0007669"/>
    <property type="project" value="InterPro"/>
</dbReference>
<evidence type="ECO:0000313" key="2">
    <source>
        <dbReference type="EMBL" id="ESP01217.1"/>
    </source>
</evidence>
<organism evidence="2 3">
    <name type="scientific">Lottia gigantea</name>
    <name type="common">Giant owl limpet</name>
    <dbReference type="NCBI Taxonomy" id="225164"/>
    <lineage>
        <taxon>Eukaryota</taxon>
        <taxon>Metazoa</taxon>
        <taxon>Spiralia</taxon>
        <taxon>Lophotrochozoa</taxon>
        <taxon>Mollusca</taxon>
        <taxon>Gastropoda</taxon>
        <taxon>Patellogastropoda</taxon>
        <taxon>Lottioidea</taxon>
        <taxon>Lottiidae</taxon>
        <taxon>Lottia</taxon>
    </lineage>
</organism>
<feature type="compositionally biased region" description="Basic residues" evidence="1">
    <location>
        <begin position="38"/>
        <end position="51"/>
    </location>
</feature>
<dbReference type="InterPro" id="IPR038991">
    <property type="entry name" value="CAAP1"/>
</dbReference>
<dbReference type="CTD" id="20237351"/>
<protein>
    <submittedName>
        <fullName evidence="2">Uncharacterized protein</fullName>
    </submittedName>
</protein>
<dbReference type="GeneID" id="20237351"/>
<sequence length="142" mass="16406">MSRANYIVKNRTKECIRENMSAAKMVADSTQSDEPATKKNKINVKKNKKGKKTAEKKNKRKAAKEEPVDPYLDLSKEVRPIGDYWREPSEMLEQMFDSVQGSSLNMILPEVLMDMDIKELKSQCLEHLEVMSRKRIFRILAG</sequence>
<dbReference type="RefSeq" id="XP_009047851.1">
    <property type="nucleotide sequence ID" value="XM_009049603.1"/>
</dbReference>
<reference evidence="2 3" key="1">
    <citation type="journal article" date="2013" name="Nature">
        <title>Insights into bilaterian evolution from three spiralian genomes.</title>
        <authorList>
            <person name="Simakov O."/>
            <person name="Marletaz F."/>
            <person name="Cho S.J."/>
            <person name="Edsinger-Gonzales E."/>
            <person name="Havlak P."/>
            <person name="Hellsten U."/>
            <person name="Kuo D.H."/>
            <person name="Larsson T."/>
            <person name="Lv J."/>
            <person name="Arendt D."/>
            <person name="Savage R."/>
            <person name="Osoegawa K."/>
            <person name="de Jong P."/>
            <person name="Grimwood J."/>
            <person name="Chapman J.A."/>
            <person name="Shapiro H."/>
            <person name="Aerts A."/>
            <person name="Otillar R.P."/>
            <person name="Terry A.Y."/>
            <person name="Boore J.L."/>
            <person name="Grigoriev I.V."/>
            <person name="Lindberg D.R."/>
            <person name="Seaver E.C."/>
            <person name="Weisblat D.A."/>
            <person name="Putnam N.H."/>
            <person name="Rokhsar D.S."/>
        </authorList>
    </citation>
    <scope>NUCLEOTIDE SEQUENCE [LARGE SCALE GENOMIC DNA]</scope>
</reference>
<dbReference type="PANTHER" id="PTHR14740:SF3">
    <property type="entry name" value="CASPASE ACTIVITY AND APOPTOSIS INHIBITOR 1"/>
    <property type="match status" value="1"/>
</dbReference>
<dbReference type="HOGENOM" id="CLU_1817974_0_0_1"/>
<dbReference type="AlphaFoldDB" id="V4B5E3"/>
<dbReference type="STRING" id="225164.V4B5E3"/>
<dbReference type="OrthoDB" id="10064012at2759"/>
<name>V4B5E3_LOTGI</name>
<dbReference type="Pfam" id="PF15335">
    <property type="entry name" value="CAAP1"/>
    <property type="match status" value="1"/>
</dbReference>
<feature type="region of interest" description="Disordered" evidence="1">
    <location>
        <begin position="24"/>
        <end position="68"/>
    </location>
</feature>
<dbReference type="EMBL" id="KB200521">
    <property type="protein sequence ID" value="ESP01217.1"/>
    <property type="molecule type" value="Genomic_DNA"/>
</dbReference>
<dbReference type="OMA" id="GMIREMF"/>
<evidence type="ECO:0000256" key="1">
    <source>
        <dbReference type="SAM" id="MobiDB-lite"/>
    </source>
</evidence>
<keyword evidence="3" id="KW-1185">Reference proteome</keyword>
<dbReference type="Proteomes" id="UP000030746">
    <property type="component" value="Unassembled WGS sequence"/>
</dbReference>
<evidence type="ECO:0000313" key="3">
    <source>
        <dbReference type="Proteomes" id="UP000030746"/>
    </source>
</evidence>
<proteinExistence type="predicted"/>
<dbReference type="KEGG" id="lgi:LOTGIDRAFT_157391"/>